<feature type="transmembrane region" description="Helical" evidence="1">
    <location>
        <begin position="20"/>
        <end position="40"/>
    </location>
</feature>
<gene>
    <name evidence="2" type="ORF">BPS1E_1755</name>
</gene>
<dbReference type="EMBL" id="MNLB01000011">
    <property type="protein sequence ID" value="PAC72871.1"/>
    <property type="molecule type" value="Genomic_DNA"/>
</dbReference>
<organism evidence="2 3">
    <name type="scientific">Bifidobacterium pseudocatenulatum</name>
    <dbReference type="NCBI Taxonomy" id="28026"/>
    <lineage>
        <taxon>Bacteria</taxon>
        <taxon>Bacillati</taxon>
        <taxon>Actinomycetota</taxon>
        <taxon>Actinomycetes</taxon>
        <taxon>Bifidobacteriales</taxon>
        <taxon>Bifidobacteriaceae</taxon>
        <taxon>Bifidobacterium</taxon>
    </lineage>
</organism>
<name>A0A267WJR0_BIFPS</name>
<sequence length="123" mass="13743">MFLIQKSGESRIQPGTLNNLSKFALTLLIVVLVVITLLNVRERKYEIGVLTEIGADKVKVAAQFGRDMQGVVGRFAPLISPRIRHVMNLAGRVWGFCTSMKDMHSLRVCLTAFDWFANIGSLH</sequence>
<evidence type="ECO:0000313" key="3">
    <source>
        <dbReference type="Proteomes" id="UP000216789"/>
    </source>
</evidence>
<evidence type="ECO:0000313" key="2">
    <source>
        <dbReference type="EMBL" id="PAC72871.1"/>
    </source>
</evidence>
<dbReference type="Proteomes" id="UP000216789">
    <property type="component" value="Unassembled WGS sequence"/>
</dbReference>
<proteinExistence type="predicted"/>
<keyword evidence="1" id="KW-1133">Transmembrane helix</keyword>
<dbReference type="AlphaFoldDB" id="A0A267WJR0"/>
<comment type="caution">
    <text evidence="2">The sequence shown here is derived from an EMBL/GenBank/DDBJ whole genome shotgun (WGS) entry which is preliminary data.</text>
</comment>
<keyword evidence="1" id="KW-0812">Transmembrane</keyword>
<reference evidence="2 3" key="1">
    <citation type="journal article" date="2017" name="ISME J.">
        <title>Unveiling bifidobacterial biogeography across the mammalian branch of the tree of life.</title>
        <authorList>
            <person name="Milani C."/>
            <person name="Mangifesta M."/>
            <person name="Mancabelli L."/>
            <person name="Lugli G.A."/>
            <person name="James K."/>
            <person name="Duranti S."/>
            <person name="Turroni F."/>
            <person name="Ferrario C."/>
            <person name="Ossiprandi M.C."/>
            <person name="van Sinderen D."/>
            <person name="Ventura M."/>
        </authorList>
    </citation>
    <scope>NUCLEOTIDE SEQUENCE [LARGE SCALE GENOMIC DNA]</scope>
    <source>
        <strain evidence="2 3">1E</strain>
    </source>
</reference>
<protein>
    <submittedName>
        <fullName evidence="2">Permease of ABC transporter system</fullName>
    </submittedName>
</protein>
<dbReference type="RefSeq" id="WP_240836423.1">
    <property type="nucleotide sequence ID" value="NZ_JAIZHB010000003.1"/>
</dbReference>
<accession>A0A267WJR0</accession>
<keyword evidence="1" id="KW-0472">Membrane</keyword>
<evidence type="ECO:0000256" key="1">
    <source>
        <dbReference type="SAM" id="Phobius"/>
    </source>
</evidence>